<sequence>MIIAERELDYVSQSGKTIPVPVRLYAPEGSGKHWSCRFTIAWPDEVEKSTTYGVDQFQAIILTLQMIGSRLYLSDHHQSGNLYFELPGSGYGFPVPKIMRDVLIGDDKRFDGEG</sequence>
<gene>
    <name evidence="2" type="ORF">MicloDRAFT_00048530</name>
</gene>
<feature type="domain" description="DUF6968" evidence="1">
    <location>
        <begin position="4"/>
        <end position="95"/>
    </location>
</feature>
<evidence type="ECO:0000259" key="1">
    <source>
        <dbReference type="Pfam" id="PF22302"/>
    </source>
</evidence>
<dbReference type="RefSeq" id="WP_009764321.1">
    <property type="nucleotide sequence ID" value="NZ_CP141048.1"/>
</dbReference>
<dbReference type="AlphaFoldDB" id="I4YWC9"/>
<evidence type="ECO:0000313" key="3">
    <source>
        <dbReference type="Proteomes" id="UP000003947"/>
    </source>
</evidence>
<dbReference type="InterPro" id="IPR054241">
    <property type="entry name" value="DUF6968"/>
</dbReference>
<dbReference type="PATRIC" id="fig|864069.3.peg.5225"/>
<evidence type="ECO:0000313" key="2">
    <source>
        <dbReference type="EMBL" id="EIM28271.1"/>
    </source>
</evidence>
<proteinExistence type="predicted"/>
<protein>
    <recommendedName>
        <fullName evidence="1">DUF6968 domain-containing protein</fullName>
    </recommendedName>
</protein>
<organism evidence="2 3">
    <name type="scientific">Microvirga lotononidis</name>
    <dbReference type="NCBI Taxonomy" id="864069"/>
    <lineage>
        <taxon>Bacteria</taxon>
        <taxon>Pseudomonadati</taxon>
        <taxon>Pseudomonadota</taxon>
        <taxon>Alphaproteobacteria</taxon>
        <taxon>Hyphomicrobiales</taxon>
        <taxon>Methylobacteriaceae</taxon>
        <taxon>Microvirga</taxon>
    </lineage>
</organism>
<keyword evidence="3" id="KW-1185">Reference proteome</keyword>
<dbReference type="eggNOG" id="ENOG50335K4">
    <property type="taxonomic scope" value="Bacteria"/>
</dbReference>
<dbReference type="OrthoDB" id="7276171at2"/>
<dbReference type="HOGENOM" id="CLU_2194915_0_0_5"/>
<reference evidence="2 3" key="1">
    <citation type="submission" date="2012-02" db="EMBL/GenBank/DDBJ databases">
        <title>Improved High-Quality Draft sequence of Microvirga sp. WSM3557.</title>
        <authorList>
            <consortium name="US DOE Joint Genome Institute"/>
            <person name="Lucas S."/>
            <person name="Han J."/>
            <person name="Lapidus A."/>
            <person name="Cheng J.-F."/>
            <person name="Goodwin L."/>
            <person name="Pitluck S."/>
            <person name="Peters L."/>
            <person name="Zhang X."/>
            <person name="Detter J.C."/>
            <person name="Han C."/>
            <person name="Tapia R."/>
            <person name="Land M."/>
            <person name="Hauser L."/>
            <person name="Kyrpides N."/>
            <person name="Ivanova N."/>
            <person name="Pagani I."/>
            <person name="Brau L."/>
            <person name="Yates R."/>
            <person name="O'Hara G."/>
            <person name="Rui T."/>
            <person name="Howieson J."/>
            <person name="Reeve W."/>
            <person name="Woyke T."/>
        </authorList>
    </citation>
    <scope>NUCLEOTIDE SEQUENCE [LARGE SCALE GENOMIC DNA]</scope>
    <source>
        <strain evidence="2 3">WSM3557</strain>
    </source>
</reference>
<accession>I4YWC9</accession>
<dbReference type="Proteomes" id="UP000003947">
    <property type="component" value="Unassembled WGS sequence"/>
</dbReference>
<dbReference type="EMBL" id="JH660645">
    <property type="protein sequence ID" value="EIM28271.1"/>
    <property type="molecule type" value="Genomic_DNA"/>
</dbReference>
<name>I4YWC9_9HYPH</name>
<dbReference type="Pfam" id="PF22302">
    <property type="entry name" value="DUF6968"/>
    <property type="match status" value="1"/>
</dbReference>